<dbReference type="Gene3D" id="1.10.150.240">
    <property type="entry name" value="Putative phosphatase, domain 2"/>
    <property type="match status" value="1"/>
</dbReference>
<dbReference type="SFLD" id="SFLDS00003">
    <property type="entry name" value="Haloacid_Dehalogenase"/>
    <property type="match status" value="1"/>
</dbReference>
<reference evidence="1 2" key="1">
    <citation type="submission" date="2020-08" db="EMBL/GenBank/DDBJ databases">
        <title>Genome public.</title>
        <authorList>
            <person name="Liu C."/>
            <person name="Sun Q."/>
        </authorList>
    </citation>
    <scope>NUCLEOTIDE SEQUENCE [LARGE SCALE GENOMIC DNA]</scope>
    <source>
        <strain evidence="1 2">NSJ-36</strain>
    </source>
</reference>
<accession>A0ABR7EVV4</accession>
<keyword evidence="2" id="KW-1185">Reference proteome</keyword>
<dbReference type="NCBIfam" id="TIGR01509">
    <property type="entry name" value="HAD-SF-IA-v3"/>
    <property type="match status" value="1"/>
</dbReference>
<dbReference type="RefSeq" id="WP_186855937.1">
    <property type="nucleotide sequence ID" value="NZ_JACOOY010000011.1"/>
</dbReference>
<dbReference type="PANTHER" id="PTHR43481:SF4">
    <property type="entry name" value="GLYCEROL-1-PHOSPHATE PHOSPHOHYDROLASE 1-RELATED"/>
    <property type="match status" value="1"/>
</dbReference>
<name>A0ABR7EVV4_9FIRM</name>
<dbReference type="InterPro" id="IPR006439">
    <property type="entry name" value="HAD-SF_hydro_IA"/>
</dbReference>
<organism evidence="1 2">
    <name type="scientific">Dorea hominis</name>
    <dbReference type="NCBI Taxonomy" id="2763040"/>
    <lineage>
        <taxon>Bacteria</taxon>
        <taxon>Bacillati</taxon>
        <taxon>Bacillota</taxon>
        <taxon>Clostridia</taxon>
        <taxon>Lachnospirales</taxon>
        <taxon>Lachnospiraceae</taxon>
        <taxon>Dorea</taxon>
    </lineage>
</organism>
<dbReference type="InterPro" id="IPR023198">
    <property type="entry name" value="PGP-like_dom2"/>
</dbReference>
<dbReference type="PANTHER" id="PTHR43481">
    <property type="entry name" value="FRUCTOSE-1-PHOSPHATE PHOSPHATASE"/>
    <property type="match status" value="1"/>
</dbReference>
<dbReference type="InterPro" id="IPR023214">
    <property type="entry name" value="HAD_sf"/>
</dbReference>
<evidence type="ECO:0000313" key="1">
    <source>
        <dbReference type="EMBL" id="MBC5665478.1"/>
    </source>
</evidence>
<dbReference type="CDD" id="cd07505">
    <property type="entry name" value="HAD_BPGM-like"/>
    <property type="match status" value="1"/>
</dbReference>
<comment type="caution">
    <text evidence="1">The sequence shown here is derived from an EMBL/GenBank/DDBJ whole genome shotgun (WGS) entry which is preliminary data.</text>
</comment>
<proteinExistence type="predicted"/>
<dbReference type="Pfam" id="PF00702">
    <property type="entry name" value="Hydrolase"/>
    <property type="match status" value="1"/>
</dbReference>
<protein>
    <submittedName>
        <fullName evidence="1">HAD family phosphatase</fullName>
    </submittedName>
</protein>
<dbReference type="InterPro" id="IPR036412">
    <property type="entry name" value="HAD-like_sf"/>
</dbReference>
<sequence length="223" mass="24994">MKINGNKIEGFVFDMDGLLLDSERIVQRSWELSGKELGIEGMGQQIYHTLGMNAKSRRQYFKNAISADFPYEEFQKLTSKYFYQITDTEGLPVKKGAAELLEYAKTHDYKTAVATSSSRKYAERVLMDAGLYQWFDGGVFGDMVTKGKPDPEIYLRVCESIALRPENGLAFEDAPGGIRSAVAAGLHTIMIPDLLQPAEEIKKLIYRKFADLGEVIPFLEGSV</sequence>
<gene>
    <name evidence="1" type="ORF">H8S07_09380</name>
</gene>
<dbReference type="Gene3D" id="3.40.50.1000">
    <property type="entry name" value="HAD superfamily/HAD-like"/>
    <property type="match status" value="1"/>
</dbReference>
<dbReference type="EMBL" id="JACOOY010000011">
    <property type="protein sequence ID" value="MBC5665478.1"/>
    <property type="molecule type" value="Genomic_DNA"/>
</dbReference>
<dbReference type="SUPFAM" id="SSF56784">
    <property type="entry name" value="HAD-like"/>
    <property type="match status" value="1"/>
</dbReference>
<evidence type="ECO:0000313" key="2">
    <source>
        <dbReference type="Proteomes" id="UP000647235"/>
    </source>
</evidence>
<dbReference type="InterPro" id="IPR051806">
    <property type="entry name" value="HAD-like_SPP"/>
</dbReference>
<dbReference type="PRINTS" id="PR00413">
    <property type="entry name" value="HADHALOGNASE"/>
</dbReference>
<dbReference type="Proteomes" id="UP000647235">
    <property type="component" value="Unassembled WGS sequence"/>
</dbReference>
<dbReference type="SFLD" id="SFLDG01129">
    <property type="entry name" value="C1.5:_HAD__Beta-PGM__Phosphata"/>
    <property type="match status" value="1"/>
</dbReference>